<keyword evidence="9" id="KW-1185">Reference proteome</keyword>
<evidence type="ECO:0000313" key="9">
    <source>
        <dbReference type="Proteomes" id="UP000243535"/>
    </source>
</evidence>
<protein>
    <submittedName>
        <fullName evidence="8">Phosphoglycerol transferase MdoB or a related enzyme of AlkP superfamily</fullName>
    </submittedName>
</protein>
<evidence type="ECO:0000256" key="5">
    <source>
        <dbReference type="ARBA" id="ARBA00023136"/>
    </source>
</evidence>
<evidence type="ECO:0000259" key="7">
    <source>
        <dbReference type="Pfam" id="PF00884"/>
    </source>
</evidence>
<dbReference type="Pfam" id="PF00884">
    <property type="entry name" value="Sulfatase"/>
    <property type="match status" value="1"/>
</dbReference>
<keyword evidence="2" id="KW-1003">Cell membrane</keyword>
<evidence type="ECO:0000256" key="6">
    <source>
        <dbReference type="SAM" id="Phobius"/>
    </source>
</evidence>
<feature type="transmembrane region" description="Helical" evidence="6">
    <location>
        <begin position="82"/>
        <end position="108"/>
    </location>
</feature>
<dbReference type="AlphaFoldDB" id="A0A0K6GTA1"/>
<dbReference type="PANTHER" id="PTHR47371">
    <property type="entry name" value="LIPOTEICHOIC ACID SYNTHASE"/>
    <property type="match status" value="1"/>
</dbReference>
<dbReference type="InterPro" id="IPR050448">
    <property type="entry name" value="OpgB/LTA_synthase_biosynth"/>
</dbReference>
<dbReference type="GO" id="GO:0005886">
    <property type="term" value="C:plasma membrane"/>
    <property type="evidence" value="ECO:0007669"/>
    <property type="project" value="UniProtKB-SubCell"/>
</dbReference>
<proteinExistence type="predicted"/>
<keyword evidence="4 6" id="KW-1133">Transmembrane helix</keyword>
<dbReference type="CDD" id="cd16015">
    <property type="entry name" value="LTA_synthase"/>
    <property type="match status" value="1"/>
</dbReference>
<feature type="transmembrane region" description="Helical" evidence="6">
    <location>
        <begin position="46"/>
        <end position="70"/>
    </location>
</feature>
<comment type="subcellular location">
    <subcellularLocation>
        <location evidence="1">Cell membrane</location>
        <topology evidence="1">Multi-pass membrane protein</topology>
    </subcellularLocation>
</comment>
<dbReference type="InterPro" id="IPR000917">
    <property type="entry name" value="Sulfatase_N"/>
</dbReference>
<dbReference type="STRING" id="375574.GCA_001418035_00631"/>
<sequence length="635" mass="70049">MAPSMQRYAFLGWLVPVFLALSTMTRIALGVSLGNAMPGPGGWLEALAVGMGYDLVTAAYVALPYALWLTLFPMRWRTNRTFATLGLAVRWLTLAGLVFVALAEWLFWQEFGSRFNFIAVDYLVYTHEVIGNIRESYPVGPLLAGVGALAALGVWATRRLRLGVLSDRSRLGLVAGFSVVTLASCATLSGDSKDLSANHYVNELSGNGIYSFFAAYRNNELDYARFYRTLPAEAAMRRLRALVATPEASFVSSNPYDLTRRIRHTGPEKHLNVVLISVESLSSDFMGVFGNKQGLTPNLDHMAQDGLFFSRMYATGTRTVRGLEALSLAAPPTPGQSIVRRPGNEGLFTMATVFNERGYESRYLYGGYGYFDNMNAYFSANGYTVKDRLAIDSKDIHAENVWGVADEDLFTLGLREFDSIHQSGKPFFAHLMTTSNHRPFTFPTGRVNRPQGDRDAAVAYTDWAIGDFVRRARSHPWFADTVFVIVADHQASSAGKTDLPVNRYHIPLIVWSPGNVAPARVDRLMSQIDVAPTLFGLLNFSYTSRFIGQDVFARAPEQDRAFISTYQALGLLRPDRLAILEPKGHSAVQAVINLDTGEVRNAPSAGDEALLEDAIAYYQGASQAFRQGLMKAPGR</sequence>
<dbReference type="InterPro" id="IPR017850">
    <property type="entry name" value="Alkaline_phosphatase_core_sf"/>
</dbReference>
<evidence type="ECO:0000313" key="8">
    <source>
        <dbReference type="EMBL" id="CUA81984.1"/>
    </source>
</evidence>
<evidence type="ECO:0000256" key="1">
    <source>
        <dbReference type="ARBA" id="ARBA00004651"/>
    </source>
</evidence>
<keyword evidence="8" id="KW-0808">Transferase</keyword>
<name>A0A0K6GTA1_9NEIS</name>
<dbReference type="OrthoDB" id="9760224at2"/>
<evidence type="ECO:0000256" key="4">
    <source>
        <dbReference type="ARBA" id="ARBA00022989"/>
    </source>
</evidence>
<feature type="domain" description="Sulfatase N-terminal" evidence="7">
    <location>
        <begin position="272"/>
        <end position="539"/>
    </location>
</feature>
<dbReference type="Gene3D" id="3.30.1120.80">
    <property type="match status" value="1"/>
</dbReference>
<dbReference type="Proteomes" id="UP000243535">
    <property type="component" value="Unassembled WGS sequence"/>
</dbReference>
<dbReference type="GO" id="GO:0016740">
    <property type="term" value="F:transferase activity"/>
    <property type="evidence" value="ECO:0007669"/>
    <property type="project" value="UniProtKB-KW"/>
</dbReference>
<reference evidence="9" key="1">
    <citation type="submission" date="2015-08" db="EMBL/GenBank/DDBJ databases">
        <authorList>
            <person name="Varghese N."/>
        </authorList>
    </citation>
    <scope>NUCLEOTIDE SEQUENCE [LARGE SCALE GENOMIC DNA]</scope>
    <source>
        <strain evidence="9">DSM 17901</strain>
    </source>
</reference>
<accession>A0A0K6GTA1</accession>
<dbReference type="PANTHER" id="PTHR47371:SF3">
    <property type="entry name" value="PHOSPHOGLYCEROL TRANSFERASE I"/>
    <property type="match status" value="1"/>
</dbReference>
<dbReference type="EMBL" id="CYHA01000001">
    <property type="protein sequence ID" value="CUA81984.1"/>
    <property type="molecule type" value="Genomic_DNA"/>
</dbReference>
<dbReference type="Gene3D" id="3.40.720.10">
    <property type="entry name" value="Alkaline Phosphatase, subunit A"/>
    <property type="match status" value="1"/>
</dbReference>
<organism evidence="8 9">
    <name type="scientific">Gulbenkiania indica</name>
    <dbReference type="NCBI Taxonomy" id="375574"/>
    <lineage>
        <taxon>Bacteria</taxon>
        <taxon>Pseudomonadati</taxon>
        <taxon>Pseudomonadota</taxon>
        <taxon>Betaproteobacteria</taxon>
        <taxon>Neisseriales</taxon>
        <taxon>Chromobacteriaceae</taxon>
        <taxon>Gulbenkiania</taxon>
    </lineage>
</organism>
<evidence type="ECO:0000256" key="3">
    <source>
        <dbReference type="ARBA" id="ARBA00022692"/>
    </source>
</evidence>
<keyword evidence="5 6" id="KW-0472">Membrane</keyword>
<dbReference type="SUPFAM" id="SSF53649">
    <property type="entry name" value="Alkaline phosphatase-like"/>
    <property type="match status" value="1"/>
</dbReference>
<evidence type="ECO:0000256" key="2">
    <source>
        <dbReference type="ARBA" id="ARBA00022475"/>
    </source>
</evidence>
<keyword evidence="3 6" id="KW-0812">Transmembrane</keyword>
<gene>
    <name evidence="8" type="ORF">Ga0061063_0832</name>
</gene>